<dbReference type="Proteomes" id="UP000315647">
    <property type="component" value="Chromosome"/>
</dbReference>
<dbReference type="RefSeq" id="WP_145448979.1">
    <property type="nucleotide sequence ID" value="NZ_CP037421.1"/>
</dbReference>
<gene>
    <name evidence="1" type="ORF">Enr10x_21250</name>
</gene>
<sequence>MTAGAGFRSYRSKMLQPLIATDTSSSPPTSKLRLNSWFISIRRILLEPFNLFEPFRFVAVLFLSPEKQQLEYNGDDTQEAAHQLLEILSIL</sequence>
<name>A0A517Q5A7_9PLAN</name>
<keyword evidence="2" id="KW-1185">Reference proteome</keyword>
<accession>A0A517Q5A7</accession>
<evidence type="ECO:0000313" key="1">
    <source>
        <dbReference type="EMBL" id="QDT26815.1"/>
    </source>
</evidence>
<organism evidence="1 2">
    <name type="scientific">Gimesia panareensis</name>
    <dbReference type="NCBI Taxonomy" id="2527978"/>
    <lineage>
        <taxon>Bacteria</taxon>
        <taxon>Pseudomonadati</taxon>
        <taxon>Planctomycetota</taxon>
        <taxon>Planctomycetia</taxon>
        <taxon>Planctomycetales</taxon>
        <taxon>Planctomycetaceae</taxon>
        <taxon>Gimesia</taxon>
    </lineage>
</organism>
<evidence type="ECO:0000313" key="2">
    <source>
        <dbReference type="Proteomes" id="UP000315647"/>
    </source>
</evidence>
<protein>
    <submittedName>
        <fullName evidence="1">Uncharacterized protein</fullName>
    </submittedName>
</protein>
<dbReference type="EMBL" id="CP037421">
    <property type="protein sequence ID" value="QDT26815.1"/>
    <property type="molecule type" value="Genomic_DNA"/>
</dbReference>
<proteinExistence type="predicted"/>
<dbReference type="AlphaFoldDB" id="A0A517Q5A7"/>
<reference evidence="1 2" key="1">
    <citation type="submission" date="2019-03" db="EMBL/GenBank/DDBJ databases">
        <title>Deep-cultivation of Planctomycetes and their phenomic and genomic characterization uncovers novel biology.</title>
        <authorList>
            <person name="Wiegand S."/>
            <person name="Jogler M."/>
            <person name="Boedeker C."/>
            <person name="Pinto D."/>
            <person name="Vollmers J."/>
            <person name="Rivas-Marin E."/>
            <person name="Kohn T."/>
            <person name="Peeters S.H."/>
            <person name="Heuer A."/>
            <person name="Rast P."/>
            <person name="Oberbeckmann S."/>
            <person name="Bunk B."/>
            <person name="Jeske O."/>
            <person name="Meyerdierks A."/>
            <person name="Storesund J.E."/>
            <person name="Kallscheuer N."/>
            <person name="Luecker S."/>
            <person name="Lage O.M."/>
            <person name="Pohl T."/>
            <person name="Merkel B.J."/>
            <person name="Hornburger P."/>
            <person name="Mueller R.-W."/>
            <person name="Bruemmer F."/>
            <person name="Labrenz M."/>
            <person name="Spormann A.M."/>
            <person name="Op den Camp H."/>
            <person name="Overmann J."/>
            <person name="Amann R."/>
            <person name="Jetten M.S.M."/>
            <person name="Mascher T."/>
            <person name="Medema M.H."/>
            <person name="Devos D.P."/>
            <person name="Kaster A.-K."/>
            <person name="Ovreas L."/>
            <person name="Rohde M."/>
            <person name="Galperin M.Y."/>
            <person name="Jogler C."/>
        </authorList>
    </citation>
    <scope>NUCLEOTIDE SEQUENCE [LARGE SCALE GENOMIC DNA]</scope>
    <source>
        <strain evidence="1 2">Enr10</strain>
    </source>
</reference>